<protein>
    <submittedName>
        <fullName evidence="1">Replication-relaxation family protein</fullName>
    </submittedName>
</protein>
<accession>A0ABX8C5H5</accession>
<dbReference type="InterPro" id="IPR025855">
    <property type="entry name" value="Replic_Relax"/>
</dbReference>
<proteinExistence type="predicted"/>
<dbReference type="Pfam" id="PF13814">
    <property type="entry name" value="Replic_Relax"/>
    <property type="match status" value="1"/>
</dbReference>
<sequence>MGTTDLTDRDDHILQALHAHRVLTTPHVGALFFRGTSPRAVQRRLLKLAADGFTDRFLPPHTHARVPYHWTLGREGARVLADRWHTTVDGIGYRPEFHRNLALSRQLGHVTGLAQTYVCFAAGARLTRGATLQRWWSEARCRETWGHHVRPDGYLRWQQDGTTLDAFVEFDTGSEPLLRVAAKVSRYRDLAEETGLRSPVLFVATSSGRLTSLCHALGAGGEEVPVHVTALEQLDRFGPTRPVWRRAGDATCAVRPLVALAEPA</sequence>
<dbReference type="EMBL" id="CP074132">
    <property type="protein sequence ID" value="QUX29671.1"/>
    <property type="molecule type" value="Genomic_DNA"/>
</dbReference>
<name>A0ABX8C5H5_9ACTN</name>
<evidence type="ECO:0000313" key="2">
    <source>
        <dbReference type="Proteomes" id="UP000678016"/>
    </source>
</evidence>
<keyword evidence="2" id="KW-1185">Reference proteome</keyword>
<dbReference type="RefSeq" id="WP_212642504.1">
    <property type="nucleotide sequence ID" value="NZ_CP074132.1"/>
</dbReference>
<dbReference type="Proteomes" id="UP000678016">
    <property type="component" value="Chromosome"/>
</dbReference>
<evidence type="ECO:0000313" key="1">
    <source>
        <dbReference type="EMBL" id="QUX29671.1"/>
    </source>
</evidence>
<gene>
    <name evidence="1" type="ORF">KGD83_03585</name>
</gene>
<organism evidence="1 2">
    <name type="scientific">Nocardiopsis akebiae</name>
    <dbReference type="NCBI Taxonomy" id="2831968"/>
    <lineage>
        <taxon>Bacteria</taxon>
        <taxon>Bacillati</taxon>
        <taxon>Actinomycetota</taxon>
        <taxon>Actinomycetes</taxon>
        <taxon>Streptosporangiales</taxon>
        <taxon>Nocardiopsidaceae</taxon>
        <taxon>Nocardiopsis</taxon>
    </lineage>
</organism>
<reference evidence="2" key="1">
    <citation type="submission" date="2021-05" db="EMBL/GenBank/DDBJ databases">
        <title>Direct Submission.</title>
        <authorList>
            <person name="Li K."/>
            <person name="Gao J."/>
        </authorList>
    </citation>
    <scope>NUCLEOTIDE SEQUENCE [LARGE SCALE GENOMIC DNA]</scope>
    <source>
        <strain evidence="2">HDS12</strain>
    </source>
</reference>